<proteinExistence type="predicted"/>
<dbReference type="InterPro" id="IPR055621">
    <property type="entry name" value="DUF7197"/>
</dbReference>
<dbReference type="EMBL" id="MN740977">
    <property type="protein sequence ID" value="QHU21034.1"/>
    <property type="molecule type" value="Genomic_DNA"/>
</dbReference>
<sequence length="202" mass="24154">MATSGPPQSSTNISQSLLLTSLTNYYNRNPENRQILFDIIQGKSKLSLRILDWFVTHYAKNSDILYWIDEREKKIIEKYPDTQNDMNLRKFHLYLKYRAELQSYTKMFFDPFRRHERITFILETEPALKTIETTIGQLNFFRWTFQNHVLVYIESHLDEIEEHMASYQKEIIKNKLSGGTKEKKNNGNRNTIMQVPSFIRFD</sequence>
<reference evidence="1" key="1">
    <citation type="journal article" date="2020" name="Nature">
        <title>Giant virus diversity and host interactions through global metagenomics.</title>
        <authorList>
            <person name="Schulz F."/>
            <person name="Roux S."/>
            <person name="Paez-Espino D."/>
            <person name="Jungbluth S."/>
            <person name="Walsh D.A."/>
            <person name="Denef V.J."/>
            <person name="McMahon K.D."/>
            <person name="Konstantinidis K.T."/>
            <person name="Eloe-Fadrosh E.A."/>
            <person name="Kyrpides N.C."/>
            <person name="Woyke T."/>
        </authorList>
    </citation>
    <scope>NUCLEOTIDE SEQUENCE</scope>
    <source>
        <strain evidence="1">GVMAG-S-3300013094-100</strain>
    </source>
</reference>
<dbReference type="AlphaFoldDB" id="A0A6C0KX19"/>
<name>A0A6C0KX19_9ZZZZ</name>
<protein>
    <submittedName>
        <fullName evidence="1">Uncharacterized protein</fullName>
    </submittedName>
</protein>
<organism evidence="1">
    <name type="scientific">viral metagenome</name>
    <dbReference type="NCBI Taxonomy" id="1070528"/>
    <lineage>
        <taxon>unclassified sequences</taxon>
        <taxon>metagenomes</taxon>
        <taxon>organismal metagenomes</taxon>
    </lineage>
</organism>
<evidence type="ECO:0000313" key="1">
    <source>
        <dbReference type="EMBL" id="QHU21034.1"/>
    </source>
</evidence>
<dbReference type="Pfam" id="PF23827">
    <property type="entry name" value="DUF7197"/>
    <property type="match status" value="1"/>
</dbReference>
<accession>A0A6C0KX19</accession>